<dbReference type="InterPro" id="IPR036397">
    <property type="entry name" value="RNaseH_sf"/>
</dbReference>
<accession>C4FIQ1</accession>
<proteinExistence type="predicted"/>
<sequence length="105" mass="12871">MLLLLIILFRHNIILTPNYPRYPNGQAYVERMNRALQEEFMMYYEDYELKDIHEFNKKMLQYMLWYNTERPHHSLNKKSPLQYFCDIINSNKSEFSQTGMTYTNS</sequence>
<dbReference type="Pfam" id="PF13683">
    <property type="entry name" value="rve_3"/>
    <property type="match status" value="1"/>
</dbReference>
<evidence type="ECO:0000313" key="3">
    <source>
        <dbReference type="Proteomes" id="UP000005540"/>
    </source>
</evidence>
<name>C4FIQ1_9AQUI</name>
<dbReference type="GO" id="GO:0015074">
    <property type="term" value="P:DNA integration"/>
    <property type="evidence" value="ECO:0007669"/>
    <property type="project" value="InterPro"/>
</dbReference>
<dbReference type="GO" id="GO:0003676">
    <property type="term" value="F:nucleic acid binding"/>
    <property type="evidence" value="ECO:0007669"/>
    <property type="project" value="InterPro"/>
</dbReference>
<gene>
    <name evidence="2" type="ORF">SULYE_0441</name>
</gene>
<feature type="domain" description="Integrase catalytic" evidence="1">
    <location>
        <begin position="1"/>
        <end position="88"/>
    </location>
</feature>
<dbReference type="InterPro" id="IPR012337">
    <property type="entry name" value="RNaseH-like_sf"/>
</dbReference>
<dbReference type="RefSeq" id="WP_007546003.1">
    <property type="nucleotide sequence ID" value="NZ_ABZS01000029.1"/>
</dbReference>
<dbReference type="Proteomes" id="UP000005540">
    <property type="component" value="Unassembled WGS sequence"/>
</dbReference>
<comment type="caution">
    <text evidence="2">The sequence shown here is derived from an EMBL/GenBank/DDBJ whole genome shotgun (WGS) entry which is preliminary data.</text>
</comment>
<dbReference type="PROSITE" id="PS50994">
    <property type="entry name" value="INTEGRASE"/>
    <property type="match status" value="1"/>
</dbReference>
<evidence type="ECO:0000313" key="2">
    <source>
        <dbReference type="EMBL" id="EEP61042.1"/>
    </source>
</evidence>
<dbReference type="InterPro" id="IPR001584">
    <property type="entry name" value="Integrase_cat-core"/>
</dbReference>
<protein>
    <submittedName>
        <fullName evidence="2">Transposase, IS3 family, OrfB</fullName>
    </submittedName>
</protein>
<organism evidence="2 3">
    <name type="scientific">Sulfurihydrogenibium yellowstonense SS-5</name>
    <dbReference type="NCBI Taxonomy" id="432331"/>
    <lineage>
        <taxon>Bacteria</taxon>
        <taxon>Pseudomonadati</taxon>
        <taxon>Aquificota</taxon>
        <taxon>Aquificia</taxon>
        <taxon>Aquificales</taxon>
        <taxon>Hydrogenothermaceae</taxon>
        <taxon>Sulfurihydrogenibium</taxon>
    </lineage>
</organism>
<dbReference type="EMBL" id="ABZS01000029">
    <property type="protein sequence ID" value="EEP61042.1"/>
    <property type="molecule type" value="Genomic_DNA"/>
</dbReference>
<dbReference type="SUPFAM" id="SSF53098">
    <property type="entry name" value="Ribonuclease H-like"/>
    <property type="match status" value="1"/>
</dbReference>
<dbReference type="Gene3D" id="3.30.420.10">
    <property type="entry name" value="Ribonuclease H-like superfamily/Ribonuclease H"/>
    <property type="match status" value="1"/>
</dbReference>
<dbReference type="AlphaFoldDB" id="C4FIQ1"/>
<keyword evidence="3" id="KW-1185">Reference proteome</keyword>
<evidence type="ECO:0000259" key="1">
    <source>
        <dbReference type="PROSITE" id="PS50994"/>
    </source>
</evidence>
<reference evidence="2 3" key="1">
    <citation type="submission" date="2009-04" db="EMBL/GenBank/DDBJ databases">
        <authorList>
            <person name="Reysenbach A.-L."/>
            <person name="Heidelberg J.F."/>
            <person name="Nelson W.C."/>
        </authorList>
    </citation>
    <scope>NUCLEOTIDE SEQUENCE [LARGE SCALE GENOMIC DNA]</scope>
    <source>
        <strain evidence="2 3">SS-5</strain>
    </source>
</reference>